<keyword evidence="3" id="KW-1185">Reference proteome</keyword>
<feature type="compositionally biased region" description="Low complexity" evidence="1">
    <location>
        <begin position="68"/>
        <end position="84"/>
    </location>
</feature>
<dbReference type="EMBL" id="ML996689">
    <property type="protein sequence ID" value="KAF2403915.1"/>
    <property type="molecule type" value="Genomic_DNA"/>
</dbReference>
<organism evidence="2 3">
    <name type="scientific">Trichodelitschia bisporula</name>
    <dbReference type="NCBI Taxonomy" id="703511"/>
    <lineage>
        <taxon>Eukaryota</taxon>
        <taxon>Fungi</taxon>
        <taxon>Dikarya</taxon>
        <taxon>Ascomycota</taxon>
        <taxon>Pezizomycotina</taxon>
        <taxon>Dothideomycetes</taxon>
        <taxon>Dothideomycetes incertae sedis</taxon>
        <taxon>Phaeotrichales</taxon>
        <taxon>Phaeotrichaceae</taxon>
        <taxon>Trichodelitschia</taxon>
    </lineage>
</organism>
<protein>
    <submittedName>
        <fullName evidence="2">Uncharacterized protein</fullName>
    </submittedName>
</protein>
<evidence type="ECO:0000256" key="1">
    <source>
        <dbReference type="SAM" id="MobiDB-lite"/>
    </source>
</evidence>
<feature type="compositionally biased region" description="Basic residues" evidence="1">
    <location>
        <begin position="85"/>
        <end position="97"/>
    </location>
</feature>
<feature type="region of interest" description="Disordered" evidence="1">
    <location>
        <begin position="66"/>
        <end position="99"/>
    </location>
</feature>
<evidence type="ECO:0000313" key="3">
    <source>
        <dbReference type="Proteomes" id="UP000799640"/>
    </source>
</evidence>
<proteinExistence type="predicted"/>
<dbReference type="AlphaFoldDB" id="A0A6G1I7F2"/>
<accession>A0A6G1I7F2</accession>
<name>A0A6G1I7F2_9PEZI</name>
<sequence>MKRAGNFTMIGCELGSQSEPSAFARPPSGCGQPHPGIPTSGTEALPRPQHRPLTLRFPKCSSFLPLPASTTATTAEKPAAPPRRSYGRSRRKRHRARGVGWARECATASLVPCVASLPDYNARPQNATA</sequence>
<reference evidence="2" key="1">
    <citation type="journal article" date="2020" name="Stud. Mycol.">
        <title>101 Dothideomycetes genomes: a test case for predicting lifestyles and emergence of pathogens.</title>
        <authorList>
            <person name="Haridas S."/>
            <person name="Albert R."/>
            <person name="Binder M."/>
            <person name="Bloem J."/>
            <person name="Labutti K."/>
            <person name="Salamov A."/>
            <person name="Andreopoulos B."/>
            <person name="Baker S."/>
            <person name="Barry K."/>
            <person name="Bills G."/>
            <person name="Bluhm B."/>
            <person name="Cannon C."/>
            <person name="Castanera R."/>
            <person name="Culley D."/>
            <person name="Daum C."/>
            <person name="Ezra D."/>
            <person name="Gonzalez J."/>
            <person name="Henrissat B."/>
            <person name="Kuo A."/>
            <person name="Liang C."/>
            <person name="Lipzen A."/>
            <person name="Lutzoni F."/>
            <person name="Magnuson J."/>
            <person name="Mondo S."/>
            <person name="Nolan M."/>
            <person name="Ohm R."/>
            <person name="Pangilinan J."/>
            <person name="Park H.-J."/>
            <person name="Ramirez L."/>
            <person name="Alfaro M."/>
            <person name="Sun H."/>
            <person name="Tritt A."/>
            <person name="Yoshinaga Y."/>
            <person name="Zwiers L.-H."/>
            <person name="Turgeon B."/>
            <person name="Goodwin S."/>
            <person name="Spatafora J."/>
            <person name="Crous P."/>
            <person name="Grigoriev I."/>
        </authorList>
    </citation>
    <scope>NUCLEOTIDE SEQUENCE</scope>
    <source>
        <strain evidence="2">CBS 262.69</strain>
    </source>
</reference>
<feature type="region of interest" description="Disordered" evidence="1">
    <location>
        <begin position="17"/>
        <end position="51"/>
    </location>
</feature>
<dbReference type="Proteomes" id="UP000799640">
    <property type="component" value="Unassembled WGS sequence"/>
</dbReference>
<evidence type="ECO:0000313" key="2">
    <source>
        <dbReference type="EMBL" id="KAF2403915.1"/>
    </source>
</evidence>
<gene>
    <name evidence="2" type="ORF">EJ06DRAFT_299284</name>
</gene>